<dbReference type="PANTHER" id="PTHR43798">
    <property type="entry name" value="MONOACYLGLYCEROL LIPASE"/>
    <property type="match status" value="1"/>
</dbReference>
<evidence type="ECO:0000313" key="3">
    <source>
        <dbReference type="Proteomes" id="UP001143463"/>
    </source>
</evidence>
<dbReference type="Proteomes" id="UP001143463">
    <property type="component" value="Unassembled WGS sequence"/>
</dbReference>
<dbReference type="PANTHER" id="PTHR43798:SF33">
    <property type="entry name" value="HYDROLASE, PUTATIVE (AFU_ORTHOLOGUE AFUA_2G14860)-RELATED"/>
    <property type="match status" value="1"/>
</dbReference>
<dbReference type="InterPro" id="IPR029058">
    <property type="entry name" value="AB_hydrolase_fold"/>
</dbReference>
<dbReference type="GO" id="GO:0016787">
    <property type="term" value="F:hydrolase activity"/>
    <property type="evidence" value="ECO:0007669"/>
    <property type="project" value="UniProtKB-KW"/>
</dbReference>
<feature type="domain" description="AB hydrolase-1" evidence="1">
    <location>
        <begin position="35"/>
        <end position="258"/>
    </location>
</feature>
<dbReference type="SUPFAM" id="SSF53474">
    <property type="entry name" value="alpha/beta-Hydrolases"/>
    <property type="match status" value="1"/>
</dbReference>
<gene>
    <name evidence="2" type="ORF">GCM10017577_47560</name>
</gene>
<reference evidence="2" key="2">
    <citation type="submission" date="2023-01" db="EMBL/GenBank/DDBJ databases">
        <authorList>
            <person name="Sun Q."/>
            <person name="Evtushenko L."/>
        </authorList>
    </citation>
    <scope>NUCLEOTIDE SEQUENCE</scope>
    <source>
        <strain evidence="2">VKM Ac-1069</strain>
    </source>
</reference>
<dbReference type="Pfam" id="PF12697">
    <property type="entry name" value="Abhydrolase_6"/>
    <property type="match status" value="1"/>
</dbReference>
<keyword evidence="2" id="KW-0378">Hydrolase</keyword>
<reference evidence="2" key="1">
    <citation type="journal article" date="2014" name="Int. J. Syst. Evol. Microbiol.">
        <title>Complete genome sequence of Corynebacterium casei LMG S-19264T (=DSM 44701T), isolated from a smear-ripened cheese.</title>
        <authorList>
            <consortium name="US DOE Joint Genome Institute (JGI-PGF)"/>
            <person name="Walter F."/>
            <person name="Albersmeier A."/>
            <person name="Kalinowski J."/>
            <person name="Ruckert C."/>
        </authorList>
    </citation>
    <scope>NUCLEOTIDE SEQUENCE</scope>
    <source>
        <strain evidence="2">VKM Ac-1069</strain>
    </source>
</reference>
<name>A0A9W6L5T7_9PSEU</name>
<sequence length="267" mass="28506">MVMTSVDESVRTVSRSDRTVISYSVVGPAHGPTWVYVHGWGCRRTDFDPVAAFLPEGDRVVSVDLAGHGDSTSARAAWTMAEFARDVAAVLVAESVERCVVVGHSLGGAVALELARLLPDTVTEVIGLDSFHYLGLYPAIEDAAARGLLQTFEDDFSSGVRSLVVMGSVPDTDPGFAEAIFAKASRLVPAVGIGTLAEMLRWDMDEALAAVPHPVATLAVRGLLDPAAPERYGDRIDFVVHELGSHHFLLERPEETAALLLATRTTA</sequence>
<accession>A0A9W6L5T7</accession>
<keyword evidence="3" id="KW-1185">Reference proteome</keyword>
<dbReference type="AlphaFoldDB" id="A0A9W6L5T7"/>
<proteinExistence type="predicted"/>
<comment type="caution">
    <text evidence="2">The sequence shown here is derived from an EMBL/GenBank/DDBJ whole genome shotgun (WGS) entry which is preliminary data.</text>
</comment>
<dbReference type="InterPro" id="IPR050266">
    <property type="entry name" value="AB_hydrolase_sf"/>
</dbReference>
<evidence type="ECO:0000313" key="2">
    <source>
        <dbReference type="EMBL" id="GLL13612.1"/>
    </source>
</evidence>
<dbReference type="InterPro" id="IPR000073">
    <property type="entry name" value="AB_hydrolase_1"/>
</dbReference>
<dbReference type="PRINTS" id="PR00111">
    <property type="entry name" value="ABHYDROLASE"/>
</dbReference>
<evidence type="ECO:0000259" key="1">
    <source>
        <dbReference type="Pfam" id="PF12697"/>
    </source>
</evidence>
<dbReference type="EMBL" id="BSFQ01000023">
    <property type="protein sequence ID" value="GLL13612.1"/>
    <property type="molecule type" value="Genomic_DNA"/>
</dbReference>
<dbReference type="Gene3D" id="3.40.50.1820">
    <property type="entry name" value="alpha/beta hydrolase"/>
    <property type="match status" value="1"/>
</dbReference>
<dbReference type="GO" id="GO:0016020">
    <property type="term" value="C:membrane"/>
    <property type="evidence" value="ECO:0007669"/>
    <property type="project" value="TreeGrafter"/>
</dbReference>
<protein>
    <submittedName>
        <fullName evidence="2">Alpha/beta hydrolase</fullName>
    </submittedName>
</protein>
<organism evidence="2 3">
    <name type="scientific">Pseudonocardia halophobica</name>
    <dbReference type="NCBI Taxonomy" id="29401"/>
    <lineage>
        <taxon>Bacteria</taxon>
        <taxon>Bacillati</taxon>
        <taxon>Actinomycetota</taxon>
        <taxon>Actinomycetes</taxon>
        <taxon>Pseudonocardiales</taxon>
        <taxon>Pseudonocardiaceae</taxon>
        <taxon>Pseudonocardia</taxon>
    </lineage>
</organism>